<evidence type="ECO:0000259" key="2">
    <source>
        <dbReference type="Pfam" id="PF01523"/>
    </source>
</evidence>
<dbReference type="InterPro" id="IPR035068">
    <property type="entry name" value="TldD/PmbA_N"/>
</dbReference>
<dbReference type="OrthoDB" id="9803618at2"/>
<keyword evidence="6" id="KW-1185">Reference proteome</keyword>
<dbReference type="PANTHER" id="PTHR43421">
    <property type="entry name" value="METALLOPROTEASE PMBA"/>
    <property type="match status" value="1"/>
</dbReference>
<feature type="domain" description="Metalloprotease TldD/E C-terminal" evidence="3">
    <location>
        <begin position="226"/>
        <end position="446"/>
    </location>
</feature>
<dbReference type="RefSeq" id="WP_039313312.1">
    <property type="nucleotide sequence ID" value="NZ_CP006905.1"/>
</dbReference>
<dbReference type="Pfam" id="PF19290">
    <property type="entry name" value="PmbA_TldD_2nd"/>
    <property type="match status" value="1"/>
</dbReference>
<feature type="domain" description="Metalloprotease TldD/E central" evidence="4">
    <location>
        <begin position="113"/>
        <end position="216"/>
    </location>
</feature>
<dbReference type="KEGG" id="cbv:U729_1567"/>
<evidence type="ECO:0000313" key="6">
    <source>
        <dbReference type="Proteomes" id="UP000030635"/>
    </source>
</evidence>
<dbReference type="InterPro" id="IPR002510">
    <property type="entry name" value="Metalloprtase-TldD/E_N"/>
</dbReference>
<organism evidence="5 6">
    <name type="scientific">Clostridium baratii str. Sullivan</name>
    <dbReference type="NCBI Taxonomy" id="1415775"/>
    <lineage>
        <taxon>Bacteria</taxon>
        <taxon>Bacillati</taxon>
        <taxon>Bacillota</taxon>
        <taxon>Clostridia</taxon>
        <taxon>Eubacteriales</taxon>
        <taxon>Clostridiaceae</taxon>
        <taxon>Clostridium</taxon>
    </lineage>
</organism>
<feature type="domain" description="Metalloprotease TldD/E N-terminal" evidence="2">
    <location>
        <begin position="23"/>
        <end position="82"/>
    </location>
</feature>
<dbReference type="InterPro" id="IPR045569">
    <property type="entry name" value="Metalloprtase-TldD/E_C"/>
</dbReference>
<evidence type="ECO:0000313" key="5">
    <source>
        <dbReference type="EMBL" id="AIY84303.1"/>
    </source>
</evidence>
<dbReference type="eggNOG" id="COG0312">
    <property type="taxonomic scope" value="Bacteria"/>
</dbReference>
<dbReference type="InterPro" id="IPR045570">
    <property type="entry name" value="Metalloprtase-TldD/E_cen_dom"/>
</dbReference>
<dbReference type="STRING" id="1561.NPD11_1445"/>
<dbReference type="EMBL" id="CP006905">
    <property type="protein sequence ID" value="AIY84303.1"/>
    <property type="molecule type" value="Genomic_DNA"/>
</dbReference>
<dbReference type="Pfam" id="PF19289">
    <property type="entry name" value="PmbA_TldD_3rd"/>
    <property type="match status" value="1"/>
</dbReference>
<proteinExistence type="inferred from homology"/>
<dbReference type="SUPFAM" id="SSF111283">
    <property type="entry name" value="Putative modulator of DNA gyrase, PmbA/TldD"/>
    <property type="match status" value="1"/>
</dbReference>
<dbReference type="Pfam" id="PF01523">
    <property type="entry name" value="PmbA_TldD_1st"/>
    <property type="match status" value="1"/>
</dbReference>
<protein>
    <submittedName>
        <fullName evidence="5">Modulator of DNA gyrase family protein</fullName>
    </submittedName>
</protein>
<evidence type="ECO:0000256" key="1">
    <source>
        <dbReference type="ARBA" id="ARBA00005836"/>
    </source>
</evidence>
<comment type="similarity">
    <text evidence="1">Belongs to the peptidase U62 family.</text>
</comment>
<dbReference type="Proteomes" id="UP000030635">
    <property type="component" value="Chromosome"/>
</dbReference>
<dbReference type="GO" id="GO:0006508">
    <property type="term" value="P:proteolysis"/>
    <property type="evidence" value="ECO:0007669"/>
    <property type="project" value="InterPro"/>
</dbReference>
<accession>A0A0A7FXM8</accession>
<dbReference type="PANTHER" id="PTHR43421:SF1">
    <property type="entry name" value="METALLOPROTEASE PMBA"/>
    <property type="match status" value="1"/>
</dbReference>
<dbReference type="AlphaFoldDB" id="A0A0A7FXM8"/>
<evidence type="ECO:0000259" key="3">
    <source>
        <dbReference type="Pfam" id="PF19289"/>
    </source>
</evidence>
<evidence type="ECO:0000259" key="4">
    <source>
        <dbReference type="Pfam" id="PF19290"/>
    </source>
</evidence>
<dbReference type="HOGENOM" id="CLU_026425_4_0_9"/>
<dbReference type="InterPro" id="IPR036059">
    <property type="entry name" value="TldD/PmbA_sf"/>
</dbReference>
<name>A0A0A7FXM8_9CLOT</name>
<dbReference type="Gene3D" id="3.30.2290.10">
    <property type="entry name" value="PmbA/TldD superfamily"/>
    <property type="match status" value="1"/>
</dbReference>
<gene>
    <name evidence="5" type="ORF">U729_1567</name>
</gene>
<dbReference type="GO" id="GO:0008237">
    <property type="term" value="F:metallopeptidase activity"/>
    <property type="evidence" value="ECO:0007669"/>
    <property type="project" value="InterPro"/>
</dbReference>
<reference evidence="5 6" key="1">
    <citation type="journal article" date="2015" name="Infect. Genet. Evol.">
        <title>Genomic sequences of six botulinum neurotoxin-producing strains representing three clostridial species illustrate the mobility and diversity of botulinum neurotoxin genes.</title>
        <authorList>
            <person name="Smith T.J."/>
            <person name="Hill K.K."/>
            <person name="Xie G."/>
            <person name="Foley B.T."/>
            <person name="Williamson C.H."/>
            <person name="Foster J.T."/>
            <person name="Johnson S.L."/>
            <person name="Chertkov O."/>
            <person name="Teshima H."/>
            <person name="Gibbons H.S."/>
            <person name="Johnsky L.A."/>
            <person name="Karavis M.A."/>
            <person name="Smith L.A."/>
        </authorList>
    </citation>
    <scope>NUCLEOTIDE SEQUENCE [LARGE SCALE GENOMIC DNA]</scope>
    <source>
        <strain evidence="5">Sullivan</strain>
    </source>
</reference>
<dbReference type="InterPro" id="IPR047657">
    <property type="entry name" value="PmbA"/>
</dbReference>
<dbReference type="GO" id="GO:0005829">
    <property type="term" value="C:cytosol"/>
    <property type="evidence" value="ECO:0007669"/>
    <property type="project" value="TreeGrafter"/>
</dbReference>
<sequence>MEFKEFKDKLFEEAYKKGLKEFEIYYSDKESLSINIYKEEVEKYNLTKSSGVSFRAMVDGKMGYSYTEIIDEYSIPMLINNVIQSAKSIEDDDIQFIYEGDKDYEYVNNYHKELEDIDPQELINLALNMEKECKVISDKVTNFIGCGISYVNVKYGIINSKGLDLSDKSNLLTAYVVPVLDIEGKKYDGFGYGVAKKVTDIVPHKIAQQAIDEAMEKVGSKIAPSNKYKTIIRNEAMVSLLQAFWSVFDGDSAQKGISLLKDKEGEMIASSKVTIIDNPLLEDGLASVAFDDEGVKTFKKELVKCGELKTLLHNLKTANKANIKSTGSGFKASYASPVAVGPTNFYIEKGNKDLNSLIEEVKEGVIITEFSGLHAGANSITGDFSLAAKGFMIEDGKKSYPIEQITVAGNFFTLLKDIEEVCTDIKFPMSSFGSPSVLVKELSVAGK</sequence>